<evidence type="ECO:0008006" key="3">
    <source>
        <dbReference type="Google" id="ProtNLM"/>
    </source>
</evidence>
<dbReference type="EMBL" id="JBHUOK010000030">
    <property type="protein sequence ID" value="MFD2790470.1"/>
    <property type="molecule type" value="Genomic_DNA"/>
</dbReference>
<dbReference type="RefSeq" id="WP_251805524.1">
    <property type="nucleotide sequence ID" value="NZ_CP166679.1"/>
</dbReference>
<proteinExistence type="predicted"/>
<dbReference type="Proteomes" id="UP001597532">
    <property type="component" value="Unassembled WGS sequence"/>
</dbReference>
<accession>A0ABW5VGN4</accession>
<protein>
    <recommendedName>
        <fullName evidence="3">Phage integrase SAM-like domain-containing protein</fullName>
    </recommendedName>
</protein>
<comment type="caution">
    <text evidence="1">The sequence shown here is derived from an EMBL/GenBank/DDBJ whole genome shotgun (WGS) entry which is preliminary data.</text>
</comment>
<keyword evidence="2" id="KW-1185">Reference proteome</keyword>
<name>A0ABW5VGN4_9FLAO</name>
<reference evidence="2" key="1">
    <citation type="journal article" date="2019" name="Int. J. Syst. Evol. Microbiol.">
        <title>The Global Catalogue of Microorganisms (GCM) 10K type strain sequencing project: providing services to taxonomists for standard genome sequencing and annotation.</title>
        <authorList>
            <consortium name="The Broad Institute Genomics Platform"/>
            <consortium name="The Broad Institute Genome Sequencing Center for Infectious Disease"/>
            <person name="Wu L."/>
            <person name="Ma J."/>
        </authorList>
    </citation>
    <scope>NUCLEOTIDE SEQUENCE [LARGE SCALE GENOMIC DNA]</scope>
    <source>
        <strain evidence="2">KCTC 52924</strain>
    </source>
</reference>
<evidence type="ECO:0000313" key="1">
    <source>
        <dbReference type="EMBL" id="MFD2790470.1"/>
    </source>
</evidence>
<sequence length="49" mass="5499">MVDNGIKGFKGGGMKAKKYRFIAKTSKATATRDLQNLDYELNLKKAKLH</sequence>
<evidence type="ECO:0000313" key="2">
    <source>
        <dbReference type="Proteomes" id="UP001597532"/>
    </source>
</evidence>
<gene>
    <name evidence="1" type="ORF">ACFS1K_11920</name>
</gene>
<organism evidence="1 2">
    <name type="scientific">Arenibacter antarcticus</name>
    <dbReference type="NCBI Taxonomy" id="2040469"/>
    <lineage>
        <taxon>Bacteria</taxon>
        <taxon>Pseudomonadati</taxon>
        <taxon>Bacteroidota</taxon>
        <taxon>Flavobacteriia</taxon>
        <taxon>Flavobacteriales</taxon>
        <taxon>Flavobacteriaceae</taxon>
        <taxon>Arenibacter</taxon>
    </lineage>
</organism>